<feature type="compositionally biased region" description="Polar residues" evidence="1">
    <location>
        <begin position="69"/>
        <end position="89"/>
    </location>
</feature>
<protein>
    <submittedName>
        <fullName evidence="2">Uncharacterized protein</fullName>
    </submittedName>
</protein>
<accession>E3MXZ4</accession>
<proteinExistence type="predicted"/>
<reference evidence="2" key="1">
    <citation type="submission" date="2007-07" db="EMBL/GenBank/DDBJ databases">
        <title>PCAP assembly of the Caenorhabditis remanei genome.</title>
        <authorList>
            <consortium name="The Caenorhabditis remanei Sequencing Consortium"/>
            <person name="Wilson R.K."/>
        </authorList>
    </citation>
    <scope>NUCLEOTIDE SEQUENCE [LARGE SCALE GENOMIC DNA]</scope>
    <source>
        <strain evidence="2">PB4641</strain>
    </source>
</reference>
<dbReference type="EMBL" id="DS268494">
    <property type="protein sequence ID" value="EFP11904.1"/>
    <property type="molecule type" value="Genomic_DNA"/>
</dbReference>
<name>E3MXZ4_CAERE</name>
<keyword evidence="3" id="KW-1185">Reference proteome</keyword>
<organism evidence="3">
    <name type="scientific">Caenorhabditis remanei</name>
    <name type="common">Caenorhabditis vulgaris</name>
    <dbReference type="NCBI Taxonomy" id="31234"/>
    <lineage>
        <taxon>Eukaryota</taxon>
        <taxon>Metazoa</taxon>
        <taxon>Ecdysozoa</taxon>
        <taxon>Nematoda</taxon>
        <taxon>Chromadorea</taxon>
        <taxon>Rhabditida</taxon>
        <taxon>Rhabditina</taxon>
        <taxon>Rhabditomorpha</taxon>
        <taxon>Rhabditoidea</taxon>
        <taxon>Rhabditidae</taxon>
        <taxon>Peloderinae</taxon>
        <taxon>Caenorhabditis</taxon>
    </lineage>
</organism>
<dbReference type="HOGENOM" id="CLU_1836966_0_0_1"/>
<evidence type="ECO:0000313" key="2">
    <source>
        <dbReference type="EMBL" id="EFP11904.1"/>
    </source>
</evidence>
<feature type="region of interest" description="Disordered" evidence="1">
    <location>
        <begin position="50"/>
        <end position="89"/>
    </location>
</feature>
<gene>
    <name evidence="2" type="ORF">CRE_29302</name>
</gene>
<sequence>MGPFLGQCTSELSGKTKRFVTTGPESYGYMEVLENGDSKADQSEVNVFPRRSTEDHRVCHTGKSKKNTTRAVPTTNQSASGIPSDPATTMQCANSYTTTNGRKSSKAHFRDEDSCRKGCNLKFPIQEFEGYSHMNKRVGV</sequence>
<dbReference type="InParanoid" id="E3MXZ4"/>
<dbReference type="AlphaFoldDB" id="E3MXZ4"/>
<evidence type="ECO:0000313" key="3">
    <source>
        <dbReference type="Proteomes" id="UP000008281"/>
    </source>
</evidence>
<feature type="compositionally biased region" description="Basic residues" evidence="1">
    <location>
        <begin position="59"/>
        <end position="68"/>
    </location>
</feature>
<dbReference type="Proteomes" id="UP000008281">
    <property type="component" value="Unassembled WGS sequence"/>
</dbReference>
<evidence type="ECO:0000256" key="1">
    <source>
        <dbReference type="SAM" id="MobiDB-lite"/>
    </source>
</evidence>